<dbReference type="OrthoDB" id="5142055at2"/>
<dbReference type="AlphaFoldDB" id="A0A5M8QIM5"/>
<accession>A0A5M8QIM5</accession>
<evidence type="ECO:0000313" key="2">
    <source>
        <dbReference type="Proteomes" id="UP000323221"/>
    </source>
</evidence>
<dbReference type="Proteomes" id="UP000323221">
    <property type="component" value="Unassembled WGS sequence"/>
</dbReference>
<protein>
    <submittedName>
        <fullName evidence="1">Uncharacterized protein</fullName>
    </submittedName>
</protein>
<name>A0A5M8QIM5_9MICO</name>
<keyword evidence="2" id="KW-1185">Reference proteome</keyword>
<dbReference type="EMBL" id="VOIR01000012">
    <property type="protein sequence ID" value="KAA6435108.1"/>
    <property type="molecule type" value="Genomic_DNA"/>
</dbReference>
<gene>
    <name evidence="1" type="ORF">FQ330_04935</name>
</gene>
<reference evidence="1 2" key="1">
    <citation type="submission" date="2019-08" db="EMBL/GenBank/DDBJ databases">
        <title>Agrococcus lahaulensis sp. nov., isolated from a cold desert of the Indian Himalayas.</title>
        <authorList>
            <person name="Qu J.H."/>
        </authorList>
    </citation>
    <scope>NUCLEOTIDE SEQUENCE [LARGE SCALE GENOMIC DNA]</scope>
    <source>
        <strain evidence="1 2">NS18</strain>
    </source>
</reference>
<proteinExistence type="predicted"/>
<dbReference type="RefSeq" id="WP_146355697.1">
    <property type="nucleotide sequence ID" value="NZ_VOIR01000012.1"/>
</dbReference>
<comment type="caution">
    <text evidence="1">The sequence shown here is derived from an EMBL/GenBank/DDBJ whole genome shotgun (WGS) entry which is preliminary data.</text>
</comment>
<evidence type="ECO:0000313" key="1">
    <source>
        <dbReference type="EMBL" id="KAA6435108.1"/>
    </source>
</evidence>
<sequence length="215" mass="22435">MSLVLALPARWFAMPLGQPDAPARIRSLAEELHGGADDRAGARIALRRRLEAALERAEAGGAEQLHLGIALEADVPMPAAASVHPGIAVPTAASTGPDDVLAALVPLVLRAAHEGEGGTARPGADDRVLRSAGSRILRRPTVREAGGGAELPALSVDCWITVPGERRAALLHLDVPLVAPPQLLLALCDAIALAVRFERPIALADELRRAARPRA</sequence>
<organism evidence="1 2">
    <name type="scientific">Agrococcus sediminis</name>
    <dbReference type="NCBI Taxonomy" id="2599924"/>
    <lineage>
        <taxon>Bacteria</taxon>
        <taxon>Bacillati</taxon>
        <taxon>Actinomycetota</taxon>
        <taxon>Actinomycetes</taxon>
        <taxon>Micrococcales</taxon>
        <taxon>Microbacteriaceae</taxon>
        <taxon>Agrococcus</taxon>
    </lineage>
</organism>